<dbReference type="Gene3D" id="1.10.3090.10">
    <property type="entry name" value="cca-adding enzyme, domain 2"/>
    <property type="match status" value="1"/>
</dbReference>
<evidence type="ECO:0000313" key="14">
    <source>
        <dbReference type="Proteomes" id="UP000295131"/>
    </source>
</evidence>
<evidence type="ECO:0000259" key="12">
    <source>
        <dbReference type="Pfam" id="PF13735"/>
    </source>
</evidence>
<dbReference type="Pfam" id="PF12627">
    <property type="entry name" value="PolyA_pol_RNAbd"/>
    <property type="match status" value="1"/>
</dbReference>
<evidence type="ECO:0000259" key="11">
    <source>
        <dbReference type="Pfam" id="PF12627"/>
    </source>
</evidence>
<keyword evidence="3" id="KW-0819">tRNA processing</keyword>
<keyword evidence="4" id="KW-0548">Nucleotidyltransferase</keyword>
<keyword evidence="2 9" id="KW-0808">Transferase</keyword>
<protein>
    <submittedName>
        <fullName evidence="13">CCA tRNA nucleotidyltransferase</fullName>
    </submittedName>
</protein>
<dbReference type="OrthoDB" id="9805698at2"/>
<dbReference type="RefSeq" id="WP_133285735.1">
    <property type="nucleotide sequence ID" value="NZ_SMSI01000004.1"/>
</dbReference>
<dbReference type="Gene3D" id="3.30.460.10">
    <property type="entry name" value="Beta Polymerase, domain 2"/>
    <property type="match status" value="1"/>
</dbReference>
<dbReference type="GO" id="GO:0008033">
    <property type="term" value="P:tRNA processing"/>
    <property type="evidence" value="ECO:0007669"/>
    <property type="project" value="UniProtKB-KW"/>
</dbReference>
<evidence type="ECO:0000313" key="13">
    <source>
        <dbReference type="EMBL" id="TDH34389.1"/>
    </source>
</evidence>
<evidence type="ECO:0000256" key="6">
    <source>
        <dbReference type="ARBA" id="ARBA00022741"/>
    </source>
</evidence>
<dbReference type="SUPFAM" id="SSF81301">
    <property type="entry name" value="Nucleotidyltransferase"/>
    <property type="match status" value="1"/>
</dbReference>
<keyword evidence="6" id="KW-0547">Nucleotide-binding</keyword>
<dbReference type="InterPro" id="IPR050264">
    <property type="entry name" value="Bact_CCA-adding_enz_type3_sf"/>
</dbReference>
<feature type="domain" description="Poly A polymerase head" evidence="10">
    <location>
        <begin position="34"/>
        <end position="155"/>
    </location>
</feature>
<keyword evidence="8 9" id="KW-0694">RNA-binding</keyword>
<dbReference type="GO" id="GO:0046872">
    <property type="term" value="F:metal ion binding"/>
    <property type="evidence" value="ECO:0007669"/>
    <property type="project" value="UniProtKB-KW"/>
</dbReference>
<keyword evidence="5" id="KW-0479">Metal-binding</keyword>
<dbReference type="GO" id="GO:0000166">
    <property type="term" value="F:nucleotide binding"/>
    <property type="evidence" value="ECO:0007669"/>
    <property type="project" value="UniProtKB-KW"/>
</dbReference>
<dbReference type="EMBL" id="SMSI01000004">
    <property type="protein sequence ID" value="TDH34389.1"/>
    <property type="molecule type" value="Genomic_DNA"/>
</dbReference>
<dbReference type="Proteomes" id="UP000295131">
    <property type="component" value="Unassembled WGS sequence"/>
</dbReference>
<comment type="similarity">
    <text evidence="9">Belongs to the tRNA nucleotidyltransferase/poly(A) polymerase family.</text>
</comment>
<evidence type="ECO:0000256" key="7">
    <source>
        <dbReference type="ARBA" id="ARBA00022842"/>
    </source>
</evidence>
<dbReference type="AlphaFoldDB" id="A0A4V3A6U8"/>
<dbReference type="GO" id="GO:0000049">
    <property type="term" value="F:tRNA binding"/>
    <property type="evidence" value="ECO:0007669"/>
    <property type="project" value="TreeGrafter"/>
</dbReference>
<dbReference type="Pfam" id="PF13735">
    <property type="entry name" value="tRNA_NucTran2_2"/>
    <property type="match status" value="1"/>
</dbReference>
<dbReference type="PANTHER" id="PTHR46173:SF1">
    <property type="entry name" value="CCA TRNA NUCLEOTIDYLTRANSFERASE 1, MITOCHONDRIAL"/>
    <property type="match status" value="1"/>
</dbReference>
<dbReference type="SUPFAM" id="SSF81891">
    <property type="entry name" value="Poly A polymerase C-terminal region-like"/>
    <property type="match status" value="1"/>
</dbReference>
<evidence type="ECO:0000256" key="1">
    <source>
        <dbReference type="ARBA" id="ARBA00001946"/>
    </source>
</evidence>
<dbReference type="Pfam" id="PF01743">
    <property type="entry name" value="PolyA_pol"/>
    <property type="match status" value="1"/>
</dbReference>
<evidence type="ECO:0000256" key="8">
    <source>
        <dbReference type="ARBA" id="ARBA00022884"/>
    </source>
</evidence>
<evidence type="ECO:0000256" key="4">
    <source>
        <dbReference type="ARBA" id="ARBA00022695"/>
    </source>
</evidence>
<gene>
    <name evidence="13" type="ORF">E2A64_17120</name>
</gene>
<evidence type="ECO:0000256" key="3">
    <source>
        <dbReference type="ARBA" id="ARBA00022694"/>
    </source>
</evidence>
<dbReference type="GO" id="GO:0016779">
    <property type="term" value="F:nucleotidyltransferase activity"/>
    <property type="evidence" value="ECO:0007669"/>
    <property type="project" value="UniProtKB-KW"/>
</dbReference>
<evidence type="ECO:0000256" key="5">
    <source>
        <dbReference type="ARBA" id="ARBA00022723"/>
    </source>
</evidence>
<comment type="caution">
    <text evidence="13">The sequence shown here is derived from an EMBL/GenBank/DDBJ whole genome shotgun (WGS) entry which is preliminary data.</text>
</comment>
<feature type="domain" description="tRNA nucleotidyltransferase/poly(A) polymerase RNA and SrmB- binding" evidence="11">
    <location>
        <begin position="195"/>
        <end position="244"/>
    </location>
</feature>
<reference evidence="13 14" key="1">
    <citation type="journal article" date="2013" name="Int. J. Syst. Evol. Microbiol.">
        <title>Hoeflea suaedae sp. nov., an endophytic bacterium isolated from the root of the halophyte Suaeda maritima.</title>
        <authorList>
            <person name="Chung E.J."/>
            <person name="Park J.A."/>
            <person name="Pramanik P."/>
            <person name="Bibi F."/>
            <person name="Jeon C.O."/>
            <person name="Chung Y.R."/>
        </authorList>
    </citation>
    <scope>NUCLEOTIDE SEQUENCE [LARGE SCALE GENOMIC DNA]</scope>
    <source>
        <strain evidence="13 14">YC6898</strain>
    </source>
</reference>
<dbReference type="PANTHER" id="PTHR46173">
    <property type="entry name" value="CCA TRNA NUCLEOTIDYLTRANSFERASE 1, MITOCHONDRIAL"/>
    <property type="match status" value="1"/>
</dbReference>
<keyword evidence="7" id="KW-0460">Magnesium</keyword>
<evidence type="ECO:0000256" key="9">
    <source>
        <dbReference type="RuleBase" id="RU003953"/>
    </source>
</evidence>
<proteinExistence type="inferred from homology"/>
<dbReference type="InterPro" id="IPR043519">
    <property type="entry name" value="NT_sf"/>
</dbReference>
<dbReference type="InterPro" id="IPR002646">
    <property type="entry name" value="PolA_pol_head_dom"/>
</dbReference>
<accession>A0A4V3A6U8</accession>
<evidence type="ECO:0000256" key="2">
    <source>
        <dbReference type="ARBA" id="ARBA00022679"/>
    </source>
</evidence>
<sequence length="424" mass="47134">MSGTDRSVAGEAWFQDKALRRVFDLLNADGGEVRVVGGAIRNSLMGEPVGDVDMATTLTPDEVMARARTAGIKPVPTGIDHGTVTLVVEGRGFEITTLRKDVDTDGRHAEVAFGTDWQADAERRDFTINALYAAADGRVLDPVGGIADIQSRTIRFIGEAEKRIAEDHLRILRFFRFFGWYGGGRPDAEGLKASVRDRESLGKLSAERVWKEMKALLKAPDPGRALLWMRQTGVLTFLLPETEKWGIDAIPGLIQVENDHGWSPDPLLRLMTMLPPDRVRLEKLAQRLKFSKAESQRICDWAMATPPQPATAGTALDRLMYRHGREAIIDRLKIAMASVKVRAADAQEAAMSEMARLSALLKRAEKWTRPILPISGKDLLDAGMTPGEEVGQRLRLAEDKWVESNFALDRDRLMEIATRTEQKK</sequence>
<feature type="domain" description="CCA-adding enzyme C-terminal" evidence="12">
    <location>
        <begin position="277"/>
        <end position="416"/>
    </location>
</feature>
<comment type="cofactor">
    <cofactor evidence="1">
        <name>Mg(2+)</name>
        <dbReference type="ChEBI" id="CHEBI:18420"/>
    </cofactor>
</comment>
<dbReference type="InterPro" id="IPR032828">
    <property type="entry name" value="PolyA_RNA-bd"/>
</dbReference>
<keyword evidence="14" id="KW-1185">Reference proteome</keyword>
<evidence type="ECO:0000259" key="10">
    <source>
        <dbReference type="Pfam" id="PF01743"/>
    </source>
</evidence>
<dbReference type="CDD" id="cd05398">
    <property type="entry name" value="NT_ClassII-CCAase"/>
    <property type="match status" value="1"/>
</dbReference>
<organism evidence="13 14">
    <name type="scientific">Pseudohoeflea suaedae</name>
    <dbReference type="NCBI Taxonomy" id="877384"/>
    <lineage>
        <taxon>Bacteria</taxon>
        <taxon>Pseudomonadati</taxon>
        <taxon>Pseudomonadota</taxon>
        <taxon>Alphaproteobacteria</taxon>
        <taxon>Hyphomicrobiales</taxon>
        <taxon>Rhizobiaceae</taxon>
        <taxon>Pseudohoeflea</taxon>
    </lineage>
</organism>
<name>A0A4V3A6U8_9HYPH</name>
<dbReference type="InterPro" id="IPR032810">
    <property type="entry name" value="CCA-adding_enz_C"/>
</dbReference>